<organism evidence="1 2">
    <name type="scientific">Candidatus Komeilibacteria bacterium RIFCSPLOWO2_02_FULL_48_11</name>
    <dbReference type="NCBI Taxonomy" id="1798553"/>
    <lineage>
        <taxon>Bacteria</taxon>
        <taxon>Candidatus Komeiliibacteriota</taxon>
    </lineage>
</organism>
<gene>
    <name evidence="1" type="ORF">A3H70_04255</name>
</gene>
<dbReference type="EMBL" id="MHKO01000018">
    <property type="protein sequence ID" value="OGY92641.1"/>
    <property type="molecule type" value="Genomic_DNA"/>
</dbReference>
<sequence length="127" mass="14372">MIILIIVAGFWVWRAESISGFDQEYQAVFLTNGQVYFGKVVKNNKAELVLEDIYYLQVTRPLQQTQEGQEQANPQGELSLVKLGNELHGPTDAMHVNRDQILFIEDLKNDSNVSQAISNYKSGQQAK</sequence>
<protein>
    <submittedName>
        <fullName evidence="1">Uncharacterized protein</fullName>
    </submittedName>
</protein>
<comment type="caution">
    <text evidence="1">The sequence shown here is derived from an EMBL/GenBank/DDBJ whole genome shotgun (WGS) entry which is preliminary data.</text>
</comment>
<dbReference type="AlphaFoldDB" id="A0A1G2BU57"/>
<name>A0A1G2BU57_9BACT</name>
<accession>A0A1G2BU57</accession>
<reference evidence="1 2" key="1">
    <citation type="journal article" date="2016" name="Nat. Commun.">
        <title>Thousands of microbial genomes shed light on interconnected biogeochemical processes in an aquifer system.</title>
        <authorList>
            <person name="Anantharaman K."/>
            <person name="Brown C.T."/>
            <person name="Hug L.A."/>
            <person name="Sharon I."/>
            <person name="Castelle C.J."/>
            <person name="Probst A.J."/>
            <person name="Thomas B.C."/>
            <person name="Singh A."/>
            <person name="Wilkins M.J."/>
            <person name="Karaoz U."/>
            <person name="Brodie E.L."/>
            <person name="Williams K.H."/>
            <person name="Hubbard S.S."/>
            <person name="Banfield J.F."/>
        </authorList>
    </citation>
    <scope>NUCLEOTIDE SEQUENCE [LARGE SCALE GENOMIC DNA]</scope>
</reference>
<proteinExistence type="predicted"/>
<evidence type="ECO:0000313" key="2">
    <source>
        <dbReference type="Proteomes" id="UP000178109"/>
    </source>
</evidence>
<evidence type="ECO:0000313" key="1">
    <source>
        <dbReference type="EMBL" id="OGY92641.1"/>
    </source>
</evidence>
<dbReference type="Proteomes" id="UP000178109">
    <property type="component" value="Unassembled WGS sequence"/>
</dbReference>